<reference evidence="2" key="1">
    <citation type="submission" date="2022-03" db="EMBL/GenBank/DDBJ databases">
        <authorList>
            <person name="Sayadi A."/>
        </authorList>
    </citation>
    <scope>NUCLEOTIDE SEQUENCE</scope>
</reference>
<sequence>MNERGDRDSEQDTWSKIVETVRNTPKSILKSIRATIRASGGAKDADRLKTAGFGDKEQAASKVFGTDREITLPENPLDKGHTFYKSSTFLYPEKEHYEKYNMLQGYSNSSAFLDSQYQLSKQAISRQYKSRRMLMKSSDVQDISKNRSRRMPMRSSDVQDNADL</sequence>
<keyword evidence="3" id="KW-1185">Reference proteome</keyword>
<dbReference type="OrthoDB" id="6718168at2759"/>
<protein>
    <submittedName>
        <fullName evidence="2">Uncharacterized protein</fullName>
    </submittedName>
</protein>
<gene>
    <name evidence="2" type="ORF">ACAOBT_LOCUS8930</name>
</gene>
<dbReference type="AlphaFoldDB" id="A0A9P0KA01"/>
<evidence type="ECO:0000313" key="3">
    <source>
        <dbReference type="Proteomes" id="UP001152888"/>
    </source>
</evidence>
<name>A0A9P0KA01_ACAOB</name>
<proteinExistence type="predicted"/>
<organism evidence="2 3">
    <name type="scientific">Acanthoscelides obtectus</name>
    <name type="common">Bean weevil</name>
    <name type="synonym">Bruchus obtectus</name>
    <dbReference type="NCBI Taxonomy" id="200917"/>
    <lineage>
        <taxon>Eukaryota</taxon>
        <taxon>Metazoa</taxon>
        <taxon>Ecdysozoa</taxon>
        <taxon>Arthropoda</taxon>
        <taxon>Hexapoda</taxon>
        <taxon>Insecta</taxon>
        <taxon>Pterygota</taxon>
        <taxon>Neoptera</taxon>
        <taxon>Endopterygota</taxon>
        <taxon>Coleoptera</taxon>
        <taxon>Polyphaga</taxon>
        <taxon>Cucujiformia</taxon>
        <taxon>Chrysomeloidea</taxon>
        <taxon>Chrysomelidae</taxon>
        <taxon>Bruchinae</taxon>
        <taxon>Bruchini</taxon>
        <taxon>Acanthoscelides</taxon>
    </lineage>
</organism>
<feature type="region of interest" description="Disordered" evidence="1">
    <location>
        <begin position="135"/>
        <end position="164"/>
    </location>
</feature>
<evidence type="ECO:0000256" key="1">
    <source>
        <dbReference type="SAM" id="MobiDB-lite"/>
    </source>
</evidence>
<accession>A0A9P0KA01</accession>
<comment type="caution">
    <text evidence="2">The sequence shown here is derived from an EMBL/GenBank/DDBJ whole genome shotgun (WGS) entry which is preliminary data.</text>
</comment>
<dbReference type="Proteomes" id="UP001152888">
    <property type="component" value="Unassembled WGS sequence"/>
</dbReference>
<dbReference type="EMBL" id="CAKOFQ010006775">
    <property type="protein sequence ID" value="CAH1970453.1"/>
    <property type="molecule type" value="Genomic_DNA"/>
</dbReference>
<evidence type="ECO:0000313" key="2">
    <source>
        <dbReference type="EMBL" id="CAH1970453.1"/>
    </source>
</evidence>